<evidence type="ECO:0008006" key="4">
    <source>
        <dbReference type="Google" id="ProtNLM"/>
    </source>
</evidence>
<accession>A0A0G0K2Y0</accession>
<gene>
    <name evidence="2" type="ORF">US50_C0029G0008</name>
</gene>
<keyword evidence="1" id="KW-1133">Transmembrane helix</keyword>
<keyword evidence="1" id="KW-0472">Membrane</keyword>
<feature type="transmembrane region" description="Helical" evidence="1">
    <location>
        <begin position="6"/>
        <end position="26"/>
    </location>
</feature>
<evidence type="ECO:0000313" key="2">
    <source>
        <dbReference type="EMBL" id="KKQ35001.1"/>
    </source>
</evidence>
<reference evidence="2 3" key="1">
    <citation type="journal article" date="2015" name="Nature">
        <title>rRNA introns, odd ribosomes, and small enigmatic genomes across a large radiation of phyla.</title>
        <authorList>
            <person name="Brown C.T."/>
            <person name="Hug L.A."/>
            <person name="Thomas B.C."/>
            <person name="Sharon I."/>
            <person name="Castelle C.J."/>
            <person name="Singh A."/>
            <person name="Wilkins M.J."/>
            <person name="Williams K.H."/>
            <person name="Banfield J.F."/>
        </authorList>
    </citation>
    <scope>NUCLEOTIDE SEQUENCE [LARGE SCALE GENOMIC DNA]</scope>
</reference>
<evidence type="ECO:0000256" key="1">
    <source>
        <dbReference type="SAM" id="Phobius"/>
    </source>
</evidence>
<dbReference type="Proteomes" id="UP000033876">
    <property type="component" value="Unassembled WGS sequence"/>
</dbReference>
<protein>
    <recommendedName>
        <fullName evidence="4">Pilus assembly protein, PilO</fullName>
    </recommendedName>
</protein>
<keyword evidence="1" id="KW-0812">Transmembrane</keyword>
<dbReference type="Gene3D" id="3.30.70.60">
    <property type="match status" value="1"/>
</dbReference>
<evidence type="ECO:0000313" key="3">
    <source>
        <dbReference type="Proteomes" id="UP000033876"/>
    </source>
</evidence>
<organism evidence="2 3">
    <name type="scientific">Candidatus Nomurabacteria bacterium GW2011_GWB1_37_5</name>
    <dbReference type="NCBI Taxonomy" id="1618742"/>
    <lineage>
        <taxon>Bacteria</taxon>
        <taxon>Candidatus Nomuraibacteriota</taxon>
    </lineage>
</organism>
<comment type="caution">
    <text evidence="2">The sequence shown here is derived from an EMBL/GenBank/DDBJ whole genome shotgun (WGS) entry which is preliminary data.</text>
</comment>
<dbReference type="EMBL" id="LBTF01000029">
    <property type="protein sequence ID" value="KKQ35001.1"/>
    <property type="molecule type" value="Genomic_DNA"/>
</dbReference>
<proteinExistence type="predicted"/>
<name>A0A0G0K2Y0_9BACT</name>
<dbReference type="InterPro" id="IPR014717">
    <property type="entry name" value="Transl_elong_EF1B/ribsomal_bS6"/>
</dbReference>
<dbReference type="AlphaFoldDB" id="A0A0G0K2Y0"/>
<sequence>MFKSIINLIFIAAAIGLFFFFIRPSLKDIKSLKEQQASYQQALVNSKELERIVSGLRDRYQAISPENIDKLKLLLPDYVNNVQLIIEIEKVALTYGMILKNVKFDLPKEEMPSGSRAPLTREQAARLKKEYGIFDLTFTTEGSYSNFVNFVRDLEKSLRIIDIESINFSSAENTGTGAQAARDIYKYELKVKTYWLKNK</sequence>